<dbReference type="Proteomes" id="UP000436088">
    <property type="component" value="Unassembled WGS sequence"/>
</dbReference>
<dbReference type="EMBL" id="VEPZ02001000">
    <property type="protein sequence ID" value="KAE8703510.1"/>
    <property type="molecule type" value="Genomic_DNA"/>
</dbReference>
<feature type="transmembrane region" description="Helical" evidence="1">
    <location>
        <begin position="203"/>
        <end position="225"/>
    </location>
</feature>
<proteinExistence type="predicted"/>
<evidence type="ECO:0000313" key="2">
    <source>
        <dbReference type="EMBL" id="KAE8703510.1"/>
    </source>
</evidence>
<keyword evidence="1" id="KW-1133">Transmembrane helix</keyword>
<sequence>MEGPCADVEEQTEDQKLRLLLKNLEHGWDFIKKRPEKTVYRTSTGSSKMIEAPGLLDGNFPTKLMSTPFEEAAWKVRTNDLEVEEILRERRLAIESGRLKGRRLFEDVDNETKVGFPFSGLEISLVEESEVRSVFSYESDDNEDENWLLRKEHLSPWYPHCSSSPSSSSSSSLCAADTLQRGSGTEIATMAESGRARLNVIKVFIAISLILLVVFIISMGSFGVYEDEEVILTPT</sequence>
<keyword evidence="3" id="KW-1185">Reference proteome</keyword>
<evidence type="ECO:0000313" key="3">
    <source>
        <dbReference type="Proteomes" id="UP000436088"/>
    </source>
</evidence>
<organism evidence="2 3">
    <name type="scientific">Hibiscus syriacus</name>
    <name type="common">Rose of Sharon</name>
    <dbReference type="NCBI Taxonomy" id="106335"/>
    <lineage>
        <taxon>Eukaryota</taxon>
        <taxon>Viridiplantae</taxon>
        <taxon>Streptophyta</taxon>
        <taxon>Embryophyta</taxon>
        <taxon>Tracheophyta</taxon>
        <taxon>Spermatophyta</taxon>
        <taxon>Magnoliopsida</taxon>
        <taxon>eudicotyledons</taxon>
        <taxon>Gunneridae</taxon>
        <taxon>Pentapetalae</taxon>
        <taxon>rosids</taxon>
        <taxon>malvids</taxon>
        <taxon>Malvales</taxon>
        <taxon>Malvaceae</taxon>
        <taxon>Malvoideae</taxon>
        <taxon>Hibiscus</taxon>
    </lineage>
</organism>
<dbReference type="AlphaFoldDB" id="A0A6A3AG07"/>
<protein>
    <submittedName>
        <fullName evidence="2">Uncharacterized protein</fullName>
    </submittedName>
</protein>
<keyword evidence="1" id="KW-0812">Transmembrane</keyword>
<evidence type="ECO:0000256" key="1">
    <source>
        <dbReference type="SAM" id="Phobius"/>
    </source>
</evidence>
<keyword evidence="1" id="KW-0472">Membrane</keyword>
<reference evidence="2" key="1">
    <citation type="submission" date="2019-09" db="EMBL/GenBank/DDBJ databases">
        <title>Draft genome information of white flower Hibiscus syriacus.</title>
        <authorList>
            <person name="Kim Y.-M."/>
        </authorList>
    </citation>
    <scope>NUCLEOTIDE SEQUENCE [LARGE SCALE GENOMIC DNA]</scope>
    <source>
        <strain evidence="2">YM2019G1</strain>
    </source>
</reference>
<accession>A0A6A3AG07</accession>
<gene>
    <name evidence="2" type="ORF">F3Y22_tig00110469pilonHSYRG00259</name>
</gene>
<comment type="caution">
    <text evidence="2">The sequence shown here is derived from an EMBL/GenBank/DDBJ whole genome shotgun (WGS) entry which is preliminary data.</text>
</comment>
<name>A0A6A3AG07_HIBSY</name>